<feature type="transmembrane region" description="Helical" evidence="7">
    <location>
        <begin position="36"/>
        <end position="54"/>
    </location>
</feature>
<evidence type="ECO:0000256" key="3">
    <source>
        <dbReference type="ARBA" id="ARBA00022692"/>
    </source>
</evidence>
<evidence type="ECO:0000256" key="2">
    <source>
        <dbReference type="ARBA" id="ARBA00022475"/>
    </source>
</evidence>
<organism evidence="9 10">
    <name type="scientific">Marinobacter salinisoli</name>
    <dbReference type="NCBI Taxonomy" id="2769486"/>
    <lineage>
        <taxon>Bacteria</taxon>
        <taxon>Pseudomonadati</taxon>
        <taxon>Pseudomonadota</taxon>
        <taxon>Gammaproteobacteria</taxon>
        <taxon>Pseudomonadales</taxon>
        <taxon>Marinobacteraceae</taxon>
        <taxon>Marinobacter</taxon>
    </lineage>
</organism>
<proteinExistence type="predicted"/>
<feature type="transmembrane region" description="Helical" evidence="7">
    <location>
        <begin position="248"/>
        <end position="269"/>
    </location>
</feature>
<keyword evidence="2" id="KW-1003">Cell membrane</keyword>
<accession>A0ABX7MTD0</accession>
<dbReference type="InterPro" id="IPR051258">
    <property type="entry name" value="Diverse_Substrate_Transporter"/>
</dbReference>
<dbReference type="PANTHER" id="PTHR42920:SF5">
    <property type="entry name" value="EAMA DOMAIN-CONTAINING PROTEIN"/>
    <property type="match status" value="1"/>
</dbReference>
<feature type="transmembrane region" description="Helical" evidence="7">
    <location>
        <begin position="99"/>
        <end position="118"/>
    </location>
</feature>
<feature type="transmembrane region" description="Helical" evidence="7">
    <location>
        <begin position="275"/>
        <end position="294"/>
    </location>
</feature>
<evidence type="ECO:0000256" key="4">
    <source>
        <dbReference type="ARBA" id="ARBA00022989"/>
    </source>
</evidence>
<dbReference type="Proteomes" id="UP000663555">
    <property type="component" value="Chromosome"/>
</dbReference>
<dbReference type="InterPro" id="IPR037185">
    <property type="entry name" value="EmrE-like"/>
</dbReference>
<dbReference type="InterPro" id="IPR000620">
    <property type="entry name" value="EamA_dom"/>
</dbReference>
<keyword evidence="4 7" id="KW-1133">Transmembrane helix</keyword>
<evidence type="ECO:0000259" key="8">
    <source>
        <dbReference type="Pfam" id="PF00892"/>
    </source>
</evidence>
<feature type="transmembrane region" description="Helical" evidence="7">
    <location>
        <begin position="183"/>
        <end position="205"/>
    </location>
</feature>
<feature type="region of interest" description="Disordered" evidence="6">
    <location>
        <begin position="299"/>
        <end position="318"/>
    </location>
</feature>
<protein>
    <submittedName>
        <fullName evidence="9">DMT family transporter</fullName>
    </submittedName>
</protein>
<feature type="transmembrane region" description="Helical" evidence="7">
    <location>
        <begin position="74"/>
        <end position="93"/>
    </location>
</feature>
<evidence type="ECO:0000256" key="5">
    <source>
        <dbReference type="ARBA" id="ARBA00023136"/>
    </source>
</evidence>
<feature type="transmembrane region" description="Helical" evidence="7">
    <location>
        <begin position="217"/>
        <end position="236"/>
    </location>
</feature>
<keyword evidence="5 7" id="KW-0472">Membrane</keyword>
<keyword evidence="10" id="KW-1185">Reference proteome</keyword>
<feature type="domain" description="EamA" evidence="8">
    <location>
        <begin position="150"/>
        <end position="290"/>
    </location>
</feature>
<feature type="transmembrane region" description="Helical" evidence="7">
    <location>
        <begin position="125"/>
        <end position="146"/>
    </location>
</feature>
<feature type="transmembrane region" description="Helical" evidence="7">
    <location>
        <begin position="152"/>
        <end position="171"/>
    </location>
</feature>
<reference evidence="9 10" key="1">
    <citation type="submission" date="2021-03" db="EMBL/GenBank/DDBJ databases">
        <title>Genome sequencing of Marinobacter sp. LPB0319.</title>
        <authorList>
            <person name="Kim J."/>
        </authorList>
    </citation>
    <scope>NUCLEOTIDE SEQUENCE [LARGE SCALE GENOMIC DNA]</scope>
    <source>
        <strain evidence="9 10">LPB0319</strain>
    </source>
</reference>
<evidence type="ECO:0000256" key="1">
    <source>
        <dbReference type="ARBA" id="ARBA00004651"/>
    </source>
</evidence>
<dbReference type="SUPFAM" id="SSF103481">
    <property type="entry name" value="Multidrug resistance efflux transporter EmrE"/>
    <property type="match status" value="2"/>
</dbReference>
<dbReference type="RefSeq" id="WP_206643961.1">
    <property type="nucleotide sequence ID" value="NZ_CP071247.1"/>
</dbReference>
<evidence type="ECO:0000313" key="10">
    <source>
        <dbReference type="Proteomes" id="UP000663555"/>
    </source>
</evidence>
<evidence type="ECO:0000256" key="7">
    <source>
        <dbReference type="SAM" id="Phobius"/>
    </source>
</evidence>
<gene>
    <name evidence="9" type="ORF">LPB19_16475</name>
</gene>
<dbReference type="Pfam" id="PF00892">
    <property type="entry name" value="EamA"/>
    <property type="match status" value="2"/>
</dbReference>
<evidence type="ECO:0000313" key="9">
    <source>
        <dbReference type="EMBL" id="QSP94742.1"/>
    </source>
</evidence>
<evidence type="ECO:0000256" key="6">
    <source>
        <dbReference type="SAM" id="MobiDB-lite"/>
    </source>
</evidence>
<feature type="domain" description="EamA" evidence="8">
    <location>
        <begin position="7"/>
        <end position="141"/>
    </location>
</feature>
<name>A0ABX7MTD0_9GAMM</name>
<dbReference type="EMBL" id="CP071247">
    <property type="protein sequence ID" value="QSP94742.1"/>
    <property type="molecule type" value="Genomic_DNA"/>
</dbReference>
<sequence length="318" mass="34445">MTKTAHFWAWMLLFVSFVWGIEFSLVHQALDSLTPHLFNAVRFFIAVITLQLWCAWRGIRLTLLANPDTLKHGIVLGSLLYAGFATQSIGLQYTTASNAGFITGLNCVMVPIIAALWLRQKMRYWVWLGVGSATIGTFFLTGGVSGFGAGELWVLICALSFALHIVYTGIYTRETDALSLSKIQLITVTVLSALSAVAFESTALGAAAETLIFDPHWLPWVAILIGGILGTGLAYVAQTIGQKFLESWRVALIFTTEPLFAAVGGVLLLGESLSALAWIGGLFILAGMLVAELIDSRDPGRDEDQRAVSLPGHQPDQS</sequence>
<comment type="subcellular location">
    <subcellularLocation>
        <location evidence="1">Cell membrane</location>
        <topology evidence="1">Multi-pass membrane protein</topology>
    </subcellularLocation>
</comment>
<keyword evidence="3 7" id="KW-0812">Transmembrane</keyword>
<dbReference type="PANTHER" id="PTHR42920">
    <property type="entry name" value="OS03G0707200 PROTEIN-RELATED"/>
    <property type="match status" value="1"/>
</dbReference>